<evidence type="ECO:0000313" key="2">
    <source>
        <dbReference type="EMBL" id="CAK5282897.1"/>
    </source>
</evidence>
<gene>
    <name evidence="2" type="ORF">MYCIT1_LOCUS35020</name>
</gene>
<feature type="compositionally biased region" description="Polar residues" evidence="1">
    <location>
        <begin position="11"/>
        <end position="27"/>
    </location>
</feature>
<evidence type="ECO:0000313" key="3">
    <source>
        <dbReference type="Proteomes" id="UP001295794"/>
    </source>
</evidence>
<dbReference type="AlphaFoldDB" id="A0AAD2Q7M0"/>
<sequence>MSYIHIHSTSERPVSTSSDLLKISSTDPKQHSWAVAPQRLPPTPSSSCGRMPRPSCSRDSRTRCCCSTGQSSHETCSAPAETTAALDTRSFCA</sequence>
<dbReference type="EMBL" id="CAVNYO010000463">
    <property type="protein sequence ID" value="CAK5282897.1"/>
    <property type="molecule type" value="Genomic_DNA"/>
</dbReference>
<accession>A0AAD2Q7M0</accession>
<keyword evidence="3" id="KW-1185">Reference proteome</keyword>
<feature type="region of interest" description="Disordered" evidence="1">
    <location>
        <begin position="1"/>
        <end position="60"/>
    </location>
</feature>
<proteinExistence type="predicted"/>
<reference evidence="2" key="1">
    <citation type="submission" date="2023-11" db="EMBL/GenBank/DDBJ databases">
        <authorList>
            <person name="De Vega J J."/>
            <person name="De Vega J J."/>
        </authorList>
    </citation>
    <scope>NUCLEOTIDE SEQUENCE</scope>
</reference>
<name>A0AAD2Q7M0_9AGAR</name>
<protein>
    <submittedName>
        <fullName evidence="2">Uncharacterized protein</fullName>
    </submittedName>
</protein>
<dbReference type="Proteomes" id="UP001295794">
    <property type="component" value="Unassembled WGS sequence"/>
</dbReference>
<organism evidence="2 3">
    <name type="scientific">Mycena citricolor</name>
    <dbReference type="NCBI Taxonomy" id="2018698"/>
    <lineage>
        <taxon>Eukaryota</taxon>
        <taxon>Fungi</taxon>
        <taxon>Dikarya</taxon>
        <taxon>Basidiomycota</taxon>
        <taxon>Agaricomycotina</taxon>
        <taxon>Agaricomycetes</taxon>
        <taxon>Agaricomycetidae</taxon>
        <taxon>Agaricales</taxon>
        <taxon>Marasmiineae</taxon>
        <taxon>Mycenaceae</taxon>
        <taxon>Mycena</taxon>
    </lineage>
</organism>
<evidence type="ECO:0000256" key="1">
    <source>
        <dbReference type="SAM" id="MobiDB-lite"/>
    </source>
</evidence>
<comment type="caution">
    <text evidence="2">The sequence shown here is derived from an EMBL/GenBank/DDBJ whole genome shotgun (WGS) entry which is preliminary data.</text>
</comment>